<evidence type="ECO:0000256" key="3">
    <source>
        <dbReference type="ARBA" id="ARBA00022692"/>
    </source>
</evidence>
<dbReference type="AlphaFoldDB" id="Q934L5"/>
<evidence type="ECO:0000256" key="1">
    <source>
        <dbReference type="ARBA" id="ARBA00004141"/>
    </source>
</evidence>
<keyword evidence="5 6" id="KW-0472">Membrane</keyword>
<organism evidence="7">
    <name type="scientific">Aliivibrio salmonicida</name>
    <dbReference type="NCBI Taxonomy" id="40269"/>
    <lineage>
        <taxon>Bacteria</taxon>
        <taxon>Pseudomonadati</taxon>
        <taxon>Pseudomonadota</taxon>
        <taxon>Gammaproteobacteria</taxon>
        <taxon>Vibrionales</taxon>
        <taxon>Vibrionaceae</taxon>
        <taxon>Aliivibrio</taxon>
    </lineage>
</organism>
<keyword evidence="6" id="KW-1003">Cell membrane</keyword>
<dbReference type="EMBL" id="AJ278113">
    <property type="protein sequence ID" value="CAC81936.1"/>
    <property type="molecule type" value="Genomic_DNA"/>
</dbReference>
<feature type="transmembrane region" description="Helical" evidence="6">
    <location>
        <begin position="14"/>
        <end position="47"/>
    </location>
</feature>
<feature type="transmembrane region" description="Helical" evidence="6">
    <location>
        <begin position="258"/>
        <end position="277"/>
    </location>
</feature>
<evidence type="ECO:0000256" key="4">
    <source>
        <dbReference type="ARBA" id="ARBA00022989"/>
    </source>
</evidence>
<proteinExistence type="inferred from homology"/>
<dbReference type="PANTHER" id="PTHR43483">
    <property type="entry name" value="MEMBRANE TRANSPORTER PROTEIN HI_0806-RELATED"/>
    <property type="match status" value="1"/>
</dbReference>
<keyword evidence="7" id="KW-0614">Plasmid</keyword>
<dbReference type="InterPro" id="IPR002781">
    <property type="entry name" value="TM_pro_TauE-like"/>
</dbReference>
<geneLocation type="plasmid" evidence="7">
    <name>pRVS1</name>
</geneLocation>
<feature type="transmembrane region" description="Helical" evidence="6">
    <location>
        <begin position="59"/>
        <end position="78"/>
    </location>
</feature>
<feature type="transmembrane region" description="Helical" evidence="6">
    <location>
        <begin position="116"/>
        <end position="134"/>
    </location>
</feature>
<name>Q934L5_9GAMM</name>
<keyword evidence="4 6" id="KW-1133">Transmembrane helix</keyword>
<dbReference type="GO" id="GO:0005886">
    <property type="term" value="C:plasma membrane"/>
    <property type="evidence" value="ECO:0007669"/>
    <property type="project" value="UniProtKB-SubCell"/>
</dbReference>
<feature type="transmembrane region" description="Helical" evidence="6">
    <location>
        <begin position="154"/>
        <end position="180"/>
    </location>
</feature>
<protein>
    <recommendedName>
        <fullName evidence="6">Probable membrane transporter protein</fullName>
    </recommendedName>
</protein>
<reference evidence="7" key="1">
    <citation type="submission" date="2000-05" db="EMBL/GenBank/DDBJ databases">
        <title>A novel composite transposon in Vibrio salmonicida contains methionine biosynthetic genes and an integron.</title>
        <authorList>
            <person name="Sorum H."/>
            <person name="Dommarsnes K."/>
            <person name="Fjeldahl I."/>
            <person name="Berg I."/>
            <person name="Alvheim K."/>
        </authorList>
    </citation>
    <scope>NUCLEOTIDE SEQUENCE</scope>
    <source>
        <strain evidence="7">VS224</strain>
        <plasmid evidence="7">pRVS1</plasmid>
    </source>
</reference>
<keyword evidence="3 6" id="KW-0812">Transmembrane</keyword>
<sequence length="279" mass="28767">MNIIEFITSNISTLLALVATGVFAGILAGLLGVGGGIVIVPVLFFLFQSFGVSPESSMLIATATSLATIVPTSISSIRSHNKKGNVDFDLLKRWAAFILIGVLLGSWLVTRVDGKLLTVLFGAIALLSALNMLFRTGKSALYQKLPGKVGQSVMGAFIGFLSSMVGIGGGTISVPLLTLYNYPAHKAVGTAAAIGLIISLPGALTMLILGSTPIDAPAGTFGLVNLFGFACIVPLTVLFAPVGASLAAKLDASKLKKIFACVLLITGLTHVRASVFIGF</sequence>
<comment type="similarity">
    <text evidence="2 6">Belongs to the 4-toluene sulfonate uptake permease (TSUP) (TC 2.A.102) family.</text>
</comment>
<dbReference type="Pfam" id="PF01925">
    <property type="entry name" value="TauE"/>
    <property type="match status" value="1"/>
</dbReference>
<dbReference type="PANTHER" id="PTHR43483:SF3">
    <property type="entry name" value="MEMBRANE TRANSPORTER PROTEIN HI_0806-RELATED"/>
    <property type="match status" value="1"/>
</dbReference>
<comment type="subcellular location">
    <subcellularLocation>
        <location evidence="6">Cell membrane</location>
        <topology evidence="6">Multi-pass membrane protein</topology>
    </subcellularLocation>
    <subcellularLocation>
        <location evidence="1">Membrane</location>
        <topology evidence="1">Multi-pass membrane protein</topology>
    </subcellularLocation>
</comment>
<feature type="transmembrane region" description="Helical" evidence="6">
    <location>
        <begin position="221"/>
        <end position="246"/>
    </location>
</feature>
<evidence type="ECO:0000313" key="7">
    <source>
        <dbReference type="EMBL" id="CAC81936.1"/>
    </source>
</evidence>
<evidence type="ECO:0000256" key="6">
    <source>
        <dbReference type="RuleBase" id="RU363041"/>
    </source>
</evidence>
<feature type="transmembrane region" description="Helical" evidence="6">
    <location>
        <begin position="187"/>
        <end position="209"/>
    </location>
</feature>
<evidence type="ECO:0000256" key="2">
    <source>
        <dbReference type="ARBA" id="ARBA00009142"/>
    </source>
</evidence>
<accession>Q934L5</accession>
<feature type="transmembrane region" description="Helical" evidence="6">
    <location>
        <begin position="90"/>
        <end position="109"/>
    </location>
</feature>
<evidence type="ECO:0000256" key="5">
    <source>
        <dbReference type="ARBA" id="ARBA00023136"/>
    </source>
</evidence>